<proteinExistence type="predicted"/>
<dbReference type="Proteomes" id="UP000053105">
    <property type="component" value="Unassembled WGS sequence"/>
</dbReference>
<evidence type="ECO:0000313" key="3">
    <source>
        <dbReference type="Proteomes" id="UP000053105"/>
    </source>
</evidence>
<keyword evidence="3" id="KW-1185">Reference proteome</keyword>
<gene>
    <name evidence="2" type="ORF">WN51_09848</name>
</gene>
<reference evidence="2 3" key="1">
    <citation type="submission" date="2015-07" db="EMBL/GenBank/DDBJ databases">
        <title>The genome of Melipona quadrifasciata.</title>
        <authorList>
            <person name="Pan H."/>
            <person name="Kapheim K."/>
        </authorList>
    </citation>
    <scope>NUCLEOTIDE SEQUENCE [LARGE SCALE GENOMIC DNA]</scope>
    <source>
        <strain evidence="2">0111107301</strain>
        <tissue evidence="2">Whole body</tissue>
    </source>
</reference>
<accession>A0A0N0U6C6</accession>
<evidence type="ECO:0000313" key="2">
    <source>
        <dbReference type="EMBL" id="KOX77524.1"/>
    </source>
</evidence>
<protein>
    <submittedName>
        <fullName evidence="2">Uncharacterized protein</fullName>
    </submittedName>
</protein>
<keyword evidence="1" id="KW-0812">Transmembrane</keyword>
<name>A0A0N0U6C6_9HYME</name>
<organism evidence="2 3">
    <name type="scientific">Melipona quadrifasciata</name>
    <dbReference type="NCBI Taxonomy" id="166423"/>
    <lineage>
        <taxon>Eukaryota</taxon>
        <taxon>Metazoa</taxon>
        <taxon>Ecdysozoa</taxon>
        <taxon>Arthropoda</taxon>
        <taxon>Hexapoda</taxon>
        <taxon>Insecta</taxon>
        <taxon>Pterygota</taxon>
        <taxon>Neoptera</taxon>
        <taxon>Endopterygota</taxon>
        <taxon>Hymenoptera</taxon>
        <taxon>Apocrita</taxon>
        <taxon>Aculeata</taxon>
        <taxon>Apoidea</taxon>
        <taxon>Anthophila</taxon>
        <taxon>Apidae</taxon>
        <taxon>Melipona</taxon>
    </lineage>
</organism>
<keyword evidence="1" id="KW-0472">Membrane</keyword>
<feature type="transmembrane region" description="Helical" evidence="1">
    <location>
        <begin position="157"/>
        <end position="175"/>
    </location>
</feature>
<keyword evidence="1" id="KW-1133">Transmembrane helix</keyword>
<dbReference type="EMBL" id="KQ435732">
    <property type="protein sequence ID" value="KOX77524.1"/>
    <property type="molecule type" value="Genomic_DNA"/>
</dbReference>
<evidence type="ECO:0000256" key="1">
    <source>
        <dbReference type="SAM" id="Phobius"/>
    </source>
</evidence>
<sequence length="1333" mass="152584">MINLNATKRLEFCKKEDVKLAIRMLSVLKLLVAMFYEVGSPVELQADLHVLLRPLLCWVILNTVQRNSWGFLCSNRTTWSTVGRVHSVQVEDKKNEEEDARVDLPGLLIFHFEIDTKQTIGQPNIPIINIRSPKLRLPNTIDERYCRLVNSILDERLRIAFFGFNFGLIFASVGFNVRLQNYRMTYFLPRGSLRLCKKNFQFLILNFVSRLRQMKLCQARPRRDLSSATRSAFFILWYNLKLFCYSSYFNRSNSSGEQAKEYKSGLLVLEGKQLSNFLLSCKIISWDEVISSETFEEARYDSIAYFVANLRRAECNFNLTVINDITTEGDKLENITVTPLSRANNSISSDTIRADTLARNALFASLSPASNWQVASVARTVISAFEDEAIGAKRFRETAEGTLDITDDWSDRSISKMAPSLKAGERAKCRFRSSFTLKGGCSRPKGVSCIFKGQFKRRTMALPPHDGTVLCDTSFSYPFPGALLSWTHELVSPGAASKQQPPLPSFSLVQSKRARLNEYSCAEAKSIAVQVEIFCYQEKNYGLYAYNKSVFFSCILPHFAWRENFCDFNTCEYLPKHNICNEEMDLQPKSRSSDTHFWFTLYGGICTFQVANGIERFATIPLIISAVIGNSRFRNIFKNIKFLIQMFLYRNEVDESCFHTIPPNLPKESCAPTSARKSRAKGAFSFALAKPGHDKQQRDKFYDGRHPARSRRHHILLCVFRRSTANPSGERRTNVERAFLEIRNRCYPQEKVSLKFLSPTPPGHVSIEVCPELDSSLGCYIKKLISESKIDTRMNRNKSDAENVMKRDGLFYEMFVTGNVNTNVSILELNYHKTCHGNSKLNFETIVSAVFGIAIEALSVFKITSRIFLETFEFLTIAHFNLIKKIQFSVKVGRVKSNLQKSSTLRMSFFDLVPHNVCLAAFRASYSEKKVLSLSLHSESVTRHEEALNLENVMRHISNTNGDKEDPNALCLNFKNNLVRNMIVRLSTINPKLPNFPQKATLSPHPVYSTTLCRAIRRSRVDIVTENVPKRTPSTSTRKQKKEENKRIGHMDIVDIVIERLKVFEDFVMARITYIRNILWFQDFLKISQMMKLRVSSFLLASPPLLVANGTNIEQVRQYFQQAIYDMCYDRLNATPALVKNLINDEKCKWRQPVIVRPINTIRQRVFRIVFLHKLLIHYVIKYACNFKTFQRQCTFNIFSIDDQVTSILITALSCTLKKKLHDLCTPVRNLSATLISSIKAKFRTNRDAQSNLTREKIHLNLLRADKTVPRSSENGSTDGASTLGHLDLIVLGGKSVERKALNFELDVCELKSQFVDTASDMNLEIIHIMYII</sequence>